<gene>
    <name evidence="2" type="ORF">BPAG_LOCUS2315</name>
</gene>
<reference evidence="4" key="1">
    <citation type="submission" date="2017-02" db="UniProtKB">
        <authorList>
            <consortium name="WormBaseParasite"/>
        </authorList>
    </citation>
    <scope>IDENTIFICATION</scope>
</reference>
<reference evidence="2 3" key="2">
    <citation type="submission" date="2018-11" db="EMBL/GenBank/DDBJ databases">
        <authorList>
            <consortium name="Pathogen Informatics"/>
        </authorList>
    </citation>
    <scope>NUCLEOTIDE SEQUENCE [LARGE SCALE GENOMIC DNA]</scope>
</reference>
<feature type="region of interest" description="Disordered" evidence="1">
    <location>
        <begin position="253"/>
        <end position="307"/>
    </location>
</feature>
<evidence type="ECO:0000313" key="4">
    <source>
        <dbReference type="WBParaSite" id="BPAG_0000234501-mRNA-1"/>
    </source>
</evidence>
<dbReference type="WBParaSite" id="BPAG_0000234501-mRNA-1">
    <property type="protein sequence ID" value="BPAG_0000234501-mRNA-1"/>
    <property type="gene ID" value="BPAG_0000234501"/>
</dbReference>
<accession>A0A0N4T2B8</accession>
<evidence type="ECO:0000313" key="3">
    <source>
        <dbReference type="Proteomes" id="UP000278627"/>
    </source>
</evidence>
<name>A0A0N4T2B8_BRUPA</name>
<dbReference type="Proteomes" id="UP000278627">
    <property type="component" value="Unassembled WGS sequence"/>
</dbReference>
<dbReference type="AlphaFoldDB" id="A0A0N4T2B8"/>
<dbReference type="EMBL" id="UZAD01000313">
    <property type="protein sequence ID" value="VDN83501.1"/>
    <property type="molecule type" value="Genomic_DNA"/>
</dbReference>
<feature type="compositionally biased region" description="Polar residues" evidence="1">
    <location>
        <begin position="263"/>
        <end position="274"/>
    </location>
</feature>
<sequence>MRVNQTRKGETYLEHKIELLGNDGKIQKRDLTLLQPKRMHLQPAESDKKYNRPKCKLTLYASDGYLLLIRMMKIMPEDKNIAMNIVHEETRIYDSDNVNINRAPLALVPEATSTTRKTRKTKAIQKFCDPTYAKCYNRTILAKDANYKMIDLIELRCKESSKEPNKKLIATSNGHHNKKDMKSAETKNCDFKQLVGYECLNFYIFLDKSYAWHEMRDYSTDICESYPGSLFSSYFPPSWKLPEHLKVTAPQQANLKSDRRNDNSPPKSGLSDTSAGGGSESDDHSPYLPANHDSSSDKGIHESNPPTGVCKASLVNIAASPKNGLLRSHEYPDDICCLKSANIWRKLPPRLPEIMIVKKPGPKPLKSKSFESPRRIFHTSDESTQLDFSTEMISPKALPMANAESGNDTNKITIFLSDKNGLNVAVTADIGMKLINEDGSKKRIKCIKKQKICVDDKVFYED</sequence>
<organism evidence="4">
    <name type="scientific">Brugia pahangi</name>
    <name type="common">Filarial nematode worm</name>
    <dbReference type="NCBI Taxonomy" id="6280"/>
    <lineage>
        <taxon>Eukaryota</taxon>
        <taxon>Metazoa</taxon>
        <taxon>Ecdysozoa</taxon>
        <taxon>Nematoda</taxon>
        <taxon>Chromadorea</taxon>
        <taxon>Rhabditida</taxon>
        <taxon>Spirurina</taxon>
        <taxon>Spiruromorpha</taxon>
        <taxon>Filarioidea</taxon>
        <taxon>Onchocercidae</taxon>
        <taxon>Brugia</taxon>
    </lineage>
</organism>
<evidence type="ECO:0000313" key="2">
    <source>
        <dbReference type="EMBL" id="VDN83501.1"/>
    </source>
</evidence>
<protein>
    <submittedName>
        <fullName evidence="4">PH domain-containing protein</fullName>
    </submittedName>
</protein>
<proteinExistence type="predicted"/>
<evidence type="ECO:0000256" key="1">
    <source>
        <dbReference type="SAM" id="MobiDB-lite"/>
    </source>
</evidence>
<keyword evidence="3" id="KW-1185">Reference proteome</keyword>